<feature type="transmembrane region" description="Helical" evidence="2">
    <location>
        <begin position="171"/>
        <end position="189"/>
    </location>
</feature>
<organism evidence="3 4">
    <name type="scientific">Parasutterella muris</name>
    <dbReference type="NCBI Taxonomy" id="2565572"/>
    <lineage>
        <taxon>Bacteria</taxon>
        <taxon>Pseudomonadati</taxon>
        <taxon>Pseudomonadota</taxon>
        <taxon>Betaproteobacteria</taxon>
        <taxon>Burkholderiales</taxon>
        <taxon>Sutterellaceae</taxon>
        <taxon>Parasutterella</taxon>
    </lineage>
</organism>
<feature type="coiled-coil region" evidence="1">
    <location>
        <begin position="442"/>
        <end position="469"/>
    </location>
</feature>
<feature type="transmembrane region" description="Helical" evidence="2">
    <location>
        <begin position="201"/>
        <end position="223"/>
    </location>
</feature>
<keyword evidence="1" id="KW-0175">Coiled coil</keyword>
<protein>
    <submittedName>
        <fullName evidence="3">Uncharacterized protein</fullName>
    </submittedName>
</protein>
<reference evidence="3 4" key="1">
    <citation type="submission" date="2019-12" db="EMBL/GenBank/DDBJ databases">
        <title>Microbes associate with the intestines of laboratory mice.</title>
        <authorList>
            <person name="Navarre W."/>
            <person name="Wong E."/>
        </authorList>
    </citation>
    <scope>NUCLEOTIDE SEQUENCE [LARGE SCALE GENOMIC DNA]</scope>
    <source>
        <strain evidence="3 4">NM82_D38</strain>
    </source>
</reference>
<evidence type="ECO:0000256" key="2">
    <source>
        <dbReference type="SAM" id="Phobius"/>
    </source>
</evidence>
<keyword evidence="2" id="KW-0472">Membrane</keyword>
<dbReference type="OrthoDB" id="9795988at2"/>
<accession>A0A6L6YGX7</accession>
<dbReference type="AlphaFoldDB" id="A0A6L6YGX7"/>
<evidence type="ECO:0000313" key="4">
    <source>
        <dbReference type="Proteomes" id="UP000472580"/>
    </source>
</evidence>
<evidence type="ECO:0000256" key="1">
    <source>
        <dbReference type="SAM" id="Coils"/>
    </source>
</evidence>
<dbReference type="Proteomes" id="UP000472580">
    <property type="component" value="Unassembled WGS sequence"/>
</dbReference>
<keyword evidence="4" id="KW-1185">Reference proteome</keyword>
<dbReference type="EMBL" id="WSRP01000004">
    <property type="protein sequence ID" value="MVX55928.1"/>
    <property type="molecule type" value="Genomic_DNA"/>
</dbReference>
<feature type="coiled-coil region" evidence="1">
    <location>
        <begin position="118"/>
        <end position="145"/>
    </location>
</feature>
<comment type="caution">
    <text evidence="3">The sequence shown here is derived from an EMBL/GenBank/DDBJ whole genome shotgun (WGS) entry which is preliminary data.</text>
</comment>
<dbReference type="RefSeq" id="WP_160334365.1">
    <property type="nucleotide sequence ID" value="NZ_WSRP01000004.1"/>
</dbReference>
<feature type="transmembrane region" description="Helical" evidence="2">
    <location>
        <begin position="287"/>
        <end position="311"/>
    </location>
</feature>
<keyword evidence="2" id="KW-1133">Transmembrane helix</keyword>
<keyword evidence="2" id="KW-0812">Transmembrane</keyword>
<sequence>MGLFSKTDASITLTGSKSNRKIVVDSNMLAPIPTEEIVRKLKLHDYAREEGKKNLPPSDAKVPGGTEQTLFQEYQQIVTRYQQYTTNILSAYNGRLQEALSLFNDFYSKVQVLPTQFRSELKSEAAKLQVEIHKARDDVEKATRHYYNFRSENGLNRPASLNTVLQKFIKILFLVLLVVVESVANASLFSKNLESGLVGGMMYAILFAALNATVCFMVAKAMITRIVHIKMSQKLFGFCSLIFLIGFLILFGLFVGHYRDALQVTEENASLIGLQTFLQNPIKLGDMISYLLLALTFVMGSLAAIDGFCFIDPYPGYAQEEERYREACDEWTEFYEETNKQLEGIYQKSLDGLNVSVSDAQAEHAVIMNTTQEREQLLLRYQTCYKNSSASCQAALGIYRKENQLSRTTPTPAYFDDYSIFEQPLPPVITGNGWDGDIENIIKVGIAKAEEVEKKLQELRQNQPDVAREIIEVFNQTKVEIGLNNPSISNLYADVESVKQDISSNIYAGNSVDYEGA</sequence>
<gene>
    <name evidence="3" type="ORF">E5987_01735</name>
</gene>
<evidence type="ECO:0000313" key="3">
    <source>
        <dbReference type="EMBL" id="MVX55928.1"/>
    </source>
</evidence>
<proteinExistence type="predicted"/>
<name>A0A6L6YGX7_9BURK</name>
<feature type="transmembrane region" description="Helical" evidence="2">
    <location>
        <begin position="235"/>
        <end position="255"/>
    </location>
</feature>